<evidence type="ECO:0008006" key="3">
    <source>
        <dbReference type="Google" id="ProtNLM"/>
    </source>
</evidence>
<name>A0A1X7RJN6_ZYMT9</name>
<proteinExistence type="predicted"/>
<reference evidence="1 2" key="1">
    <citation type="submission" date="2016-06" db="EMBL/GenBank/DDBJ databases">
        <authorList>
            <person name="Kjaerup R.B."/>
            <person name="Dalgaard T.S."/>
            <person name="Juul-Madsen H.R."/>
        </authorList>
    </citation>
    <scope>NUCLEOTIDE SEQUENCE [LARGE SCALE GENOMIC DNA]</scope>
</reference>
<dbReference type="EMBL" id="LT853693">
    <property type="protein sequence ID" value="SMQ47635.1"/>
    <property type="molecule type" value="Genomic_DNA"/>
</dbReference>
<dbReference type="SUPFAM" id="SSF55961">
    <property type="entry name" value="Bet v1-like"/>
    <property type="match status" value="1"/>
</dbReference>
<dbReference type="InterPro" id="IPR023393">
    <property type="entry name" value="START-like_dom_sf"/>
</dbReference>
<gene>
    <name evidence="1" type="ORF">ZT3D7_G2783</name>
</gene>
<accession>A0A1X7RJN6</accession>
<evidence type="ECO:0000313" key="2">
    <source>
        <dbReference type="Proteomes" id="UP000215127"/>
    </source>
</evidence>
<dbReference type="AlphaFoldDB" id="A0A1X7RJN6"/>
<protein>
    <recommendedName>
        <fullName evidence="3">Coenzyme Q-binding protein COQ10 START domain-containing protein</fullName>
    </recommendedName>
</protein>
<organism evidence="1 2">
    <name type="scientific">Zymoseptoria tritici (strain ST99CH_3D7)</name>
    <dbReference type="NCBI Taxonomy" id="1276538"/>
    <lineage>
        <taxon>Eukaryota</taxon>
        <taxon>Fungi</taxon>
        <taxon>Dikarya</taxon>
        <taxon>Ascomycota</taxon>
        <taxon>Pezizomycotina</taxon>
        <taxon>Dothideomycetes</taxon>
        <taxon>Dothideomycetidae</taxon>
        <taxon>Mycosphaerellales</taxon>
        <taxon>Mycosphaerellaceae</taxon>
        <taxon>Zymoseptoria</taxon>
    </lineage>
</organism>
<dbReference type="Gene3D" id="3.30.530.20">
    <property type="match status" value="1"/>
</dbReference>
<dbReference type="Proteomes" id="UP000215127">
    <property type="component" value="Chromosome 2"/>
</dbReference>
<keyword evidence="2" id="KW-1185">Reference proteome</keyword>
<sequence length="214" mass="23630">MKPSDTLLWLASLANAQNYNNFKTKPSDLINTQCRDSDKLPTLTYGSKDIVFTICTEKYIKGTVLEVHNAIVDFASYPKWNTFVIDVEARSGSSLTPSPPPVGTKMTFTTTGLIPKVNTKSLEEISYVNPDVDAHSATRGTYAMSAWKGDMTKLAPLEHVNVVMNVGYGYTRYVSYESYYPGVTAAAIALKGKLQKQFDQQGEDLKKYVEGGSK</sequence>
<evidence type="ECO:0000313" key="1">
    <source>
        <dbReference type="EMBL" id="SMQ47635.1"/>
    </source>
</evidence>